<sequence length="140" mass="15521">MANTQSVSDGRICVSCFSPGTTLSVLVAVPCGHVFCKSCISRRCTVALKDRTLVPAHCCGLEFPTEYVKEALESADFTTNSRFLRERQWKCTTLRSDVEYAQMVKRIGGMQCPRCGVGVKKISGCDTMKCFCGNQFLYLH</sequence>
<dbReference type="AlphaFoldDB" id="A0A081AAX9"/>
<evidence type="ECO:0000259" key="5">
    <source>
        <dbReference type="PROSITE" id="PS50089"/>
    </source>
</evidence>
<name>A0A081AAX9_PHYNI</name>
<evidence type="ECO:0000256" key="1">
    <source>
        <dbReference type="ARBA" id="ARBA00022723"/>
    </source>
</evidence>
<evidence type="ECO:0000256" key="3">
    <source>
        <dbReference type="ARBA" id="ARBA00022833"/>
    </source>
</evidence>
<dbReference type="Gene3D" id="1.20.120.1750">
    <property type="match status" value="1"/>
</dbReference>
<comment type="caution">
    <text evidence="6">The sequence shown here is derived from an EMBL/GenBank/DDBJ whole genome shotgun (WGS) entry which is preliminary data.</text>
</comment>
<keyword evidence="2 4" id="KW-0863">Zinc-finger</keyword>
<dbReference type="PROSITE" id="PS00518">
    <property type="entry name" value="ZF_RING_1"/>
    <property type="match status" value="1"/>
</dbReference>
<keyword evidence="3" id="KW-0862">Zinc</keyword>
<dbReference type="OrthoDB" id="9977870at2759"/>
<dbReference type="Proteomes" id="UP000028582">
    <property type="component" value="Unassembled WGS sequence"/>
</dbReference>
<evidence type="ECO:0000313" key="7">
    <source>
        <dbReference type="Proteomes" id="UP000028582"/>
    </source>
</evidence>
<keyword evidence="1" id="KW-0479">Metal-binding</keyword>
<dbReference type="InterPro" id="IPR027370">
    <property type="entry name" value="Znf-RING_euk"/>
</dbReference>
<proteinExistence type="predicted"/>
<dbReference type="InterPro" id="IPR017907">
    <property type="entry name" value="Znf_RING_CS"/>
</dbReference>
<reference evidence="6 7" key="1">
    <citation type="submission" date="2013-11" db="EMBL/GenBank/DDBJ databases">
        <title>The Genome Sequence of Phytophthora parasitica P1976.</title>
        <authorList>
            <consortium name="The Broad Institute Genomics Platform"/>
            <person name="Russ C."/>
            <person name="Tyler B."/>
            <person name="Panabieres F."/>
            <person name="Shan W."/>
            <person name="Tripathy S."/>
            <person name="Grunwald N."/>
            <person name="Machado M."/>
            <person name="Johnson C.S."/>
            <person name="Walker B."/>
            <person name="Young S."/>
            <person name="Zeng Q."/>
            <person name="Gargeya S."/>
            <person name="Fitzgerald M."/>
            <person name="Haas B."/>
            <person name="Abouelleil A."/>
            <person name="Allen A.W."/>
            <person name="Alvarado L."/>
            <person name="Arachchi H.M."/>
            <person name="Berlin A.M."/>
            <person name="Chapman S.B."/>
            <person name="Gainer-Dewar J."/>
            <person name="Goldberg J."/>
            <person name="Griggs A."/>
            <person name="Gujja S."/>
            <person name="Hansen M."/>
            <person name="Howarth C."/>
            <person name="Imamovic A."/>
            <person name="Ireland A."/>
            <person name="Larimer J."/>
            <person name="McCowan C."/>
            <person name="Murphy C."/>
            <person name="Pearson M."/>
            <person name="Poon T.W."/>
            <person name="Priest M."/>
            <person name="Roberts A."/>
            <person name="Saif S."/>
            <person name="Shea T."/>
            <person name="Sisk P."/>
            <person name="Sykes S."/>
            <person name="Wortman J."/>
            <person name="Nusbaum C."/>
            <person name="Birren B."/>
        </authorList>
    </citation>
    <scope>NUCLEOTIDE SEQUENCE [LARGE SCALE GENOMIC DNA]</scope>
    <source>
        <strain evidence="6 7">P1976</strain>
    </source>
</reference>
<evidence type="ECO:0000313" key="6">
    <source>
        <dbReference type="EMBL" id="ETO76040.1"/>
    </source>
</evidence>
<dbReference type="SUPFAM" id="SSF57850">
    <property type="entry name" value="RING/U-box"/>
    <property type="match status" value="2"/>
</dbReference>
<dbReference type="Pfam" id="PF13445">
    <property type="entry name" value="zf-RING_UBOX"/>
    <property type="match status" value="1"/>
</dbReference>
<accession>A0A081AAX9</accession>
<feature type="domain" description="RING-type" evidence="5">
    <location>
        <begin position="13"/>
        <end position="57"/>
    </location>
</feature>
<dbReference type="GO" id="GO:0008270">
    <property type="term" value="F:zinc ion binding"/>
    <property type="evidence" value="ECO:0007669"/>
    <property type="project" value="UniProtKB-KW"/>
</dbReference>
<protein>
    <recommendedName>
        <fullName evidence="5">RING-type domain-containing protein</fullName>
    </recommendedName>
</protein>
<dbReference type="EMBL" id="ANJA01001604">
    <property type="protein sequence ID" value="ETO76040.1"/>
    <property type="molecule type" value="Genomic_DNA"/>
</dbReference>
<evidence type="ECO:0000256" key="4">
    <source>
        <dbReference type="PROSITE-ProRule" id="PRU00175"/>
    </source>
</evidence>
<organism evidence="6 7">
    <name type="scientific">Phytophthora nicotianae P1976</name>
    <dbReference type="NCBI Taxonomy" id="1317066"/>
    <lineage>
        <taxon>Eukaryota</taxon>
        <taxon>Sar</taxon>
        <taxon>Stramenopiles</taxon>
        <taxon>Oomycota</taxon>
        <taxon>Peronosporomycetes</taxon>
        <taxon>Peronosporales</taxon>
        <taxon>Peronosporaceae</taxon>
        <taxon>Phytophthora</taxon>
    </lineage>
</organism>
<evidence type="ECO:0000256" key="2">
    <source>
        <dbReference type="ARBA" id="ARBA00022771"/>
    </source>
</evidence>
<gene>
    <name evidence="6" type="ORF">F444_08499</name>
</gene>
<dbReference type="InterPro" id="IPR001841">
    <property type="entry name" value="Znf_RING"/>
</dbReference>
<dbReference type="PROSITE" id="PS50089">
    <property type="entry name" value="ZF_RING_2"/>
    <property type="match status" value="1"/>
</dbReference>
<dbReference type="Pfam" id="PF26200">
    <property type="entry name" value="Rcat_RNF216"/>
    <property type="match status" value="1"/>
</dbReference>